<dbReference type="RefSeq" id="WP_009133339.1">
    <property type="nucleotide sequence ID" value="NZ_CP102250.1"/>
</dbReference>
<evidence type="ECO:0000313" key="2">
    <source>
        <dbReference type="EMBL" id="EHB92984.1"/>
    </source>
</evidence>
<dbReference type="eggNOG" id="COG2608">
    <property type="taxonomic scope" value="Bacteria"/>
</dbReference>
<proteinExistence type="predicted"/>
<dbReference type="SUPFAM" id="SSF55008">
    <property type="entry name" value="HMA, heavy metal-associated domain"/>
    <property type="match status" value="1"/>
</dbReference>
<dbReference type="InterPro" id="IPR036163">
    <property type="entry name" value="HMA_dom_sf"/>
</dbReference>
<dbReference type="PROSITE" id="PS50846">
    <property type="entry name" value="HMA_2"/>
    <property type="match status" value="1"/>
</dbReference>
<feature type="domain" description="HMA" evidence="1">
    <location>
        <begin position="1"/>
        <end position="66"/>
    </location>
</feature>
<dbReference type="CDD" id="cd00371">
    <property type="entry name" value="HMA"/>
    <property type="match status" value="1"/>
</dbReference>
<reference evidence="2 3" key="1">
    <citation type="submission" date="2011-08" db="EMBL/GenBank/DDBJ databases">
        <title>The Genome Sequence of Alistipes indistinctus YIT 12060.</title>
        <authorList>
            <consortium name="The Broad Institute Genome Sequencing Platform"/>
            <person name="Earl A."/>
            <person name="Ward D."/>
            <person name="Feldgarden M."/>
            <person name="Gevers D."/>
            <person name="Morotomi M."/>
            <person name="Young S.K."/>
            <person name="Zeng Q."/>
            <person name="Gargeya S."/>
            <person name="Fitzgerald M."/>
            <person name="Haas B."/>
            <person name="Abouelleil A."/>
            <person name="Alvarado L."/>
            <person name="Arachchi H.M."/>
            <person name="Berlin A."/>
            <person name="Brown A."/>
            <person name="Chapman S.B."/>
            <person name="Chen Z."/>
            <person name="Dunbar C."/>
            <person name="Freedman E."/>
            <person name="Gearin G."/>
            <person name="Gellesch M."/>
            <person name="Goldberg J."/>
            <person name="Griggs A."/>
            <person name="Gujja S."/>
            <person name="Heiman D."/>
            <person name="Howarth C."/>
            <person name="Larson L."/>
            <person name="Lui A."/>
            <person name="MacDonald P.J.P."/>
            <person name="Montmayeur A."/>
            <person name="Murphy C."/>
            <person name="Neiman D."/>
            <person name="Pearson M."/>
            <person name="Priest M."/>
            <person name="Roberts A."/>
            <person name="Saif S."/>
            <person name="Shea T."/>
            <person name="Shenoy N."/>
            <person name="Sisk P."/>
            <person name="Stolte C."/>
            <person name="Sykes S."/>
            <person name="Wortman J."/>
            <person name="Nusbaum C."/>
            <person name="Birren B."/>
        </authorList>
    </citation>
    <scope>NUCLEOTIDE SEQUENCE [LARGE SCALE GENOMIC DNA]</scope>
    <source>
        <strain evidence="2 3">YIT 12060</strain>
    </source>
</reference>
<dbReference type="InterPro" id="IPR006121">
    <property type="entry name" value="HMA_dom"/>
</dbReference>
<comment type="caution">
    <text evidence="2">The sequence shown here is derived from an EMBL/GenBank/DDBJ whole genome shotgun (WGS) entry which is preliminary data.</text>
</comment>
<sequence length="68" mass="7440">MKTSKFKTNAKCGGCVARIGEKLDKMIPGQQWDIDLTTPERILTVTSDEPDDKIVAAVVDAGYKAEKL</sequence>
<accession>G5H6H3</accession>
<dbReference type="EMBL" id="ADLD01000005">
    <property type="protein sequence ID" value="EHB92984.1"/>
    <property type="molecule type" value="Genomic_DNA"/>
</dbReference>
<name>G5H6H3_9BACT</name>
<organism evidence="2 3">
    <name type="scientific">Alistipes indistinctus YIT 12060</name>
    <dbReference type="NCBI Taxonomy" id="742725"/>
    <lineage>
        <taxon>Bacteria</taxon>
        <taxon>Pseudomonadati</taxon>
        <taxon>Bacteroidota</taxon>
        <taxon>Bacteroidia</taxon>
        <taxon>Bacteroidales</taxon>
        <taxon>Rikenellaceae</taxon>
        <taxon>Alistipes</taxon>
    </lineage>
</organism>
<dbReference type="PATRIC" id="fig|742725.3.peg.582"/>
<dbReference type="Proteomes" id="UP000006008">
    <property type="component" value="Unassembled WGS sequence"/>
</dbReference>
<protein>
    <recommendedName>
        <fullName evidence="1">HMA domain-containing protein</fullName>
    </recommendedName>
</protein>
<dbReference type="GO" id="GO:0046872">
    <property type="term" value="F:metal ion binding"/>
    <property type="evidence" value="ECO:0007669"/>
    <property type="project" value="InterPro"/>
</dbReference>
<dbReference type="OrthoDB" id="677920at2"/>
<dbReference type="Gene3D" id="3.30.70.100">
    <property type="match status" value="1"/>
</dbReference>
<dbReference type="AlphaFoldDB" id="G5H6H3"/>
<gene>
    <name evidence="2" type="ORF">HMPREF9450_00533</name>
</gene>
<dbReference type="Pfam" id="PF00403">
    <property type="entry name" value="HMA"/>
    <property type="match status" value="1"/>
</dbReference>
<dbReference type="STRING" id="742725.HMPREF9450_00533"/>
<evidence type="ECO:0000259" key="1">
    <source>
        <dbReference type="PROSITE" id="PS50846"/>
    </source>
</evidence>
<dbReference type="GeneID" id="92816951"/>
<keyword evidence="3" id="KW-1185">Reference proteome</keyword>
<dbReference type="HOGENOM" id="CLU_134973_7_3_10"/>
<evidence type="ECO:0000313" key="3">
    <source>
        <dbReference type="Proteomes" id="UP000006008"/>
    </source>
</evidence>